<dbReference type="PANTHER" id="PTHR11203:SF37">
    <property type="entry name" value="INTEGRATOR COMPLEX SUBUNIT 11"/>
    <property type="match status" value="1"/>
</dbReference>
<dbReference type="SUPFAM" id="SSF56281">
    <property type="entry name" value="Metallo-hydrolase/oxidoreductase"/>
    <property type="match status" value="1"/>
</dbReference>
<keyword evidence="3" id="KW-1185">Reference proteome</keyword>
<comment type="caution">
    <text evidence="2">The sequence shown here is derived from an EMBL/GenBank/DDBJ whole genome shotgun (WGS) entry which is preliminary data.</text>
</comment>
<dbReference type="InterPro" id="IPR050698">
    <property type="entry name" value="MBL"/>
</dbReference>
<sequence length="429" mass="45055">MNEHSSPTHSIPGFISLSGASAREPNAHLVGTGAAAGLLLDCGKVSGPADWLEAFGREGSGVGEAPQAVWVSHVHADHVGALAELVQRWPQVPVWMSAPTKALLPFALVSQGVVRARAEAIARRARVAPWRVPVAVAPGVTLTALEAGHMAGAAMAMVEVEGAEGPWRMLYTADFCTHAQALLQGASLPRVAPGALDLVVMEATLATQKALDAVEYDQEVERLGGVLSERRGALLVGAAALGEAAELAAILVRALASPGELLVDAYAREVVEVYGRQLASEEARAALQSVRYGERRQLTQHLEAGGVVLAVGDQFQRGTTAGALLPRVAKDPRGTVVVVNRAHRSSPAGKLLRRAGTPEQAGARVVHVHLPTHALRWQLLAVAELLQPRAIALVHAADGSRHALRRALQKAGLEAPIHVAPSGQWLTEL</sequence>
<name>A0A328C0Y2_9DELT</name>
<dbReference type="Gene3D" id="3.40.50.10890">
    <property type="match status" value="1"/>
</dbReference>
<dbReference type="OrthoDB" id="9803916at2"/>
<dbReference type="Proteomes" id="UP000249169">
    <property type="component" value="Unassembled WGS sequence"/>
</dbReference>
<proteinExistence type="predicted"/>
<protein>
    <recommendedName>
        <fullName evidence="1">Metallo-beta-lactamase domain-containing protein</fullName>
    </recommendedName>
</protein>
<feature type="domain" description="Metallo-beta-lactamase" evidence="1">
    <location>
        <begin position="24"/>
        <end position="239"/>
    </location>
</feature>
<accession>A0A328C0Y2</accession>
<dbReference type="EMBL" id="QHKO01000016">
    <property type="protein sequence ID" value="RAL20053.1"/>
    <property type="molecule type" value="Genomic_DNA"/>
</dbReference>
<dbReference type="PANTHER" id="PTHR11203">
    <property type="entry name" value="CLEAVAGE AND POLYADENYLATION SPECIFICITY FACTOR FAMILY MEMBER"/>
    <property type="match status" value="1"/>
</dbReference>
<evidence type="ECO:0000259" key="1">
    <source>
        <dbReference type="SMART" id="SM00849"/>
    </source>
</evidence>
<dbReference type="InterPro" id="IPR036866">
    <property type="entry name" value="RibonucZ/Hydroxyglut_hydro"/>
</dbReference>
<evidence type="ECO:0000313" key="3">
    <source>
        <dbReference type="Proteomes" id="UP000249169"/>
    </source>
</evidence>
<dbReference type="AlphaFoldDB" id="A0A328C0Y2"/>
<evidence type="ECO:0000313" key="2">
    <source>
        <dbReference type="EMBL" id="RAL20053.1"/>
    </source>
</evidence>
<dbReference type="InterPro" id="IPR001279">
    <property type="entry name" value="Metallo-B-lactamas"/>
</dbReference>
<dbReference type="GO" id="GO:0004521">
    <property type="term" value="F:RNA endonuclease activity"/>
    <property type="evidence" value="ECO:0007669"/>
    <property type="project" value="TreeGrafter"/>
</dbReference>
<reference evidence="2 3" key="1">
    <citation type="submission" date="2018-05" db="EMBL/GenBank/DDBJ databases">
        <title>Lujinxingia marina gen. nov. sp. nov., a new facultative anaerobic member of the class Deltaproteobacteria, and proposal of Lujinxingaceae fam. nov.</title>
        <authorList>
            <person name="Li C.-M."/>
        </authorList>
    </citation>
    <scope>NUCLEOTIDE SEQUENCE [LARGE SCALE GENOMIC DNA]</scope>
    <source>
        <strain evidence="2 3">B210</strain>
    </source>
</reference>
<gene>
    <name evidence="2" type="ORF">DL240_19005</name>
</gene>
<dbReference type="RefSeq" id="WP_111731477.1">
    <property type="nucleotide sequence ID" value="NZ_QHKO01000016.1"/>
</dbReference>
<dbReference type="CDD" id="cd06262">
    <property type="entry name" value="metallo-hydrolase-like_MBL-fold"/>
    <property type="match status" value="1"/>
</dbReference>
<dbReference type="Pfam" id="PF12706">
    <property type="entry name" value="Lactamase_B_2"/>
    <property type="match status" value="1"/>
</dbReference>
<dbReference type="Gene3D" id="3.60.15.10">
    <property type="entry name" value="Ribonuclease Z/Hydroxyacylglutathione hydrolase-like"/>
    <property type="match status" value="1"/>
</dbReference>
<dbReference type="SMART" id="SM00849">
    <property type="entry name" value="Lactamase_B"/>
    <property type="match status" value="1"/>
</dbReference>
<organism evidence="2 3">
    <name type="scientific">Lujinxingia litoralis</name>
    <dbReference type="NCBI Taxonomy" id="2211119"/>
    <lineage>
        <taxon>Bacteria</taxon>
        <taxon>Deltaproteobacteria</taxon>
        <taxon>Bradymonadales</taxon>
        <taxon>Lujinxingiaceae</taxon>
        <taxon>Lujinxingia</taxon>
    </lineage>
</organism>